<name>A0A7W9FYR5_9ACTN</name>
<evidence type="ECO:0000313" key="1">
    <source>
        <dbReference type="EMBL" id="MBB5774001.1"/>
    </source>
</evidence>
<dbReference type="AlphaFoldDB" id="A0A7W9FYR5"/>
<dbReference type="RefSeq" id="WP_246554110.1">
    <property type="nucleotide sequence ID" value="NZ_JACHMB010000001.1"/>
</dbReference>
<accession>A0A7W9FYR5</accession>
<dbReference type="Proteomes" id="UP000579153">
    <property type="component" value="Unassembled WGS sequence"/>
</dbReference>
<protein>
    <submittedName>
        <fullName evidence="1">Uncharacterized protein</fullName>
    </submittedName>
</protein>
<organism evidence="1 2">
    <name type="scientific">Nonomuraea jabiensis</name>
    <dbReference type="NCBI Taxonomy" id="882448"/>
    <lineage>
        <taxon>Bacteria</taxon>
        <taxon>Bacillati</taxon>
        <taxon>Actinomycetota</taxon>
        <taxon>Actinomycetes</taxon>
        <taxon>Streptosporangiales</taxon>
        <taxon>Streptosporangiaceae</taxon>
        <taxon>Nonomuraea</taxon>
    </lineage>
</organism>
<evidence type="ECO:0000313" key="2">
    <source>
        <dbReference type="Proteomes" id="UP000579153"/>
    </source>
</evidence>
<sequence length="58" mass="5972">MIALAEASAMVGLLFSVMAGIAAATHALAGIVKAARLGVGEHAERRHPGLRGRVRCVH</sequence>
<gene>
    <name evidence="1" type="ORF">HD596_000757</name>
</gene>
<proteinExistence type="predicted"/>
<keyword evidence="2" id="KW-1185">Reference proteome</keyword>
<dbReference type="EMBL" id="JACHMB010000001">
    <property type="protein sequence ID" value="MBB5774001.1"/>
    <property type="molecule type" value="Genomic_DNA"/>
</dbReference>
<reference evidence="1 2" key="1">
    <citation type="submission" date="2020-08" db="EMBL/GenBank/DDBJ databases">
        <title>Sequencing the genomes of 1000 actinobacteria strains.</title>
        <authorList>
            <person name="Klenk H.-P."/>
        </authorList>
    </citation>
    <scope>NUCLEOTIDE SEQUENCE [LARGE SCALE GENOMIC DNA]</scope>
    <source>
        <strain evidence="1 2">DSM 45507</strain>
    </source>
</reference>
<comment type="caution">
    <text evidence="1">The sequence shown here is derived from an EMBL/GenBank/DDBJ whole genome shotgun (WGS) entry which is preliminary data.</text>
</comment>